<proteinExistence type="predicted"/>
<name>A0AAD5UG29_9FUNG</name>
<organism evidence="1 2">
    <name type="scientific">Boothiomyces macroporosus</name>
    <dbReference type="NCBI Taxonomy" id="261099"/>
    <lineage>
        <taxon>Eukaryota</taxon>
        <taxon>Fungi</taxon>
        <taxon>Fungi incertae sedis</taxon>
        <taxon>Chytridiomycota</taxon>
        <taxon>Chytridiomycota incertae sedis</taxon>
        <taxon>Chytridiomycetes</taxon>
        <taxon>Rhizophydiales</taxon>
        <taxon>Terramycetaceae</taxon>
        <taxon>Boothiomyces</taxon>
    </lineage>
</organism>
<dbReference type="AlphaFoldDB" id="A0AAD5UG29"/>
<feature type="non-terminal residue" evidence="1">
    <location>
        <position position="272"/>
    </location>
</feature>
<sequence>MFWLKDGKRWWEVDEEITHDELEEWKVKVDCPWDETTFATAIYYGRLDVAKWLYKNQCPFGIRLEYWVDVGVQPILEWLFEINFPFTLTTVSKAIKNGNYDLVSRLILFGVELESWLLTKAMYGQHREIVKLLLDNNCPIDDVEINSSVFQTNNLDFIQFLFDSGIPLGEDPLEFASTCDLEILNWVYSKTPILTIETFQDYVVKRDNENVFTALQFMLSENFPIDETAYCNAMKTEGTRILDLLYRYSPKLTVNVFKEAVLSDELEKVVWC</sequence>
<dbReference type="PANTHER" id="PTHR46586">
    <property type="entry name" value="ANKYRIN REPEAT-CONTAINING PROTEIN"/>
    <property type="match status" value="1"/>
</dbReference>
<reference evidence="1" key="1">
    <citation type="submission" date="2020-05" db="EMBL/GenBank/DDBJ databases">
        <title>Phylogenomic resolution of chytrid fungi.</title>
        <authorList>
            <person name="Stajich J.E."/>
            <person name="Amses K."/>
            <person name="Simmons R."/>
            <person name="Seto K."/>
            <person name="Myers J."/>
            <person name="Bonds A."/>
            <person name="Quandt C.A."/>
            <person name="Barry K."/>
            <person name="Liu P."/>
            <person name="Grigoriev I."/>
            <person name="Longcore J.E."/>
            <person name="James T.Y."/>
        </authorList>
    </citation>
    <scope>NUCLEOTIDE SEQUENCE</scope>
    <source>
        <strain evidence="1">PLAUS21</strain>
    </source>
</reference>
<dbReference type="EMBL" id="JADGKB010000088">
    <property type="protein sequence ID" value="KAJ3254313.1"/>
    <property type="molecule type" value="Genomic_DNA"/>
</dbReference>
<dbReference type="PANTHER" id="PTHR46586:SF3">
    <property type="entry name" value="ANKYRIN REPEAT-CONTAINING PROTEIN"/>
    <property type="match status" value="1"/>
</dbReference>
<dbReference type="SUPFAM" id="SSF140860">
    <property type="entry name" value="Pseudo ankyrin repeat-like"/>
    <property type="match status" value="1"/>
</dbReference>
<dbReference type="Proteomes" id="UP001210925">
    <property type="component" value="Unassembled WGS sequence"/>
</dbReference>
<gene>
    <name evidence="1" type="ORF">HK103_007283</name>
</gene>
<dbReference type="Gene3D" id="1.25.40.20">
    <property type="entry name" value="Ankyrin repeat-containing domain"/>
    <property type="match status" value="1"/>
</dbReference>
<dbReference type="InterPro" id="IPR036770">
    <property type="entry name" value="Ankyrin_rpt-contain_sf"/>
</dbReference>
<accession>A0AAD5UG29</accession>
<evidence type="ECO:0008006" key="3">
    <source>
        <dbReference type="Google" id="ProtNLM"/>
    </source>
</evidence>
<evidence type="ECO:0000313" key="2">
    <source>
        <dbReference type="Proteomes" id="UP001210925"/>
    </source>
</evidence>
<comment type="caution">
    <text evidence="1">The sequence shown here is derived from an EMBL/GenBank/DDBJ whole genome shotgun (WGS) entry which is preliminary data.</text>
</comment>
<keyword evidence="2" id="KW-1185">Reference proteome</keyword>
<protein>
    <recommendedName>
        <fullName evidence="3">Ankyrin repeat protein</fullName>
    </recommendedName>
</protein>
<dbReference type="InterPro" id="IPR052050">
    <property type="entry name" value="SecEffector_AnkRepeat"/>
</dbReference>
<evidence type="ECO:0000313" key="1">
    <source>
        <dbReference type="EMBL" id="KAJ3254313.1"/>
    </source>
</evidence>